<dbReference type="InterPro" id="IPR027417">
    <property type="entry name" value="P-loop_NTPase"/>
</dbReference>
<evidence type="ECO:0000256" key="3">
    <source>
        <dbReference type="ARBA" id="ARBA00022806"/>
    </source>
</evidence>
<dbReference type="OrthoDB" id="141404at2"/>
<keyword evidence="3" id="KW-0347">Helicase</keyword>
<protein>
    <recommendedName>
        <fullName evidence="5">UvrD-like helicase C-terminal domain-containing protein</fullName>
    </recommendedName>
</protein>
<gene>
    <name evidence="6" type="ORF">SAMN02745885_00824</name>
</gene>
<keyword evidence="2" id="KW-0378">Hydrolase</keyword>
<name>A0A1T4N8G7_9FIRM</name>
<reference evidence="7" key="1">
    <citation type="submission" date="2017-02" db="EMBL/GenBank/DDBJ databases">
        <authorList>
            <person name="Varghese N."/>
            <person name="Submissions S."/>
        </authorList>
    </citation>
    <scope>NUCLEOTIDE SEQUENCE [LARGE SCALE GENOMIC DNA]</scope>
    <source>
        <strain evidence="7">DSM 16521</strain>
    </source>
</reference>
<dbReference type="GO" id="GO:0016787">
    <property type="term" value="F:hydrolase activity"/>
    <property type="evidence" value="ECO:0007669"/>
    <property type="project" value="UniProtKB-KW"/>
</dbReference>
<dbReference type="PROSITE" id="PS51217">
    <property type="entry name" value="UVRD_HELICASE_CTER"/>
    <property type="match status" value="1"/>
</dbReference>
<sequence length="641" mass="72720">MKELLSGPYGAGKTAECLRVYRQWLEEGMLTERILVLLASARRVSWWRQQLILPQAGNLEIYTYFGFIQREIALYWWQLKARQPALKGDDPLFLSAETAHYLVTRLVDRAKAQGKLLKVVATTAQLAVQVLDLLNLIAVNGLEEEEALQRLLTGWPAAVDRQEELKAALAVGQEFRQQCLAGGMIDYSLAVELYHRYLLPEPNYRQELLRRYRGLIIDDAEELVPTALDLVLQLLLKAEQWLVTINPEGGLGRIRGGAPELAWARLQEMAGANCRQIGGRPTLPQIQEIEASWRPELLELIAARILELRARGVEWDQIALLLPVSDAILETAIENWAQRQGIPVRKFATGWRLLDQPLVRALLTLAVLAHPRWHLAVAEDDLAHSLALILQCDPLRARLLARELVRNGVEELDLDQDQLRRRLGFALSERWERLQEWLRSYRQEPGTIAHFLQRAFGEILAPLPLQEEDLLSVRRLLAAALRLPRALAQAYGDETQPDQAFIQMILKGTLAQEVLEVAPWVERGQGLLLGTVSSFLDRGFTAEHVFLLDVTAPAWWQGPAKELVNSWLLARDREAEDIWQDDTDQNWRKEQANRMAWALFSRCHHLYLGISIYNSQGIEQEGPFLDFVLSLAQTGGGADGN</sequence>
<accession>A0A1T4N8G7</accession>
<proteinExistence type="predicted"/>
<dbReference type="InterPro" id="IPR014017">
    <property type="entry name" value="DNA_helicase_UvrD-like_C"/>
</dbReference>
<keyword evidence="7" id="KW-1185">Reference proteome</keyword>
<evidence type="ECO:0000313" key="6">
    <source>
        <dbReference type="EMBL" id="SJZ75138.1"/>
    </source>
</evidence>
<dbReference type="Proteomes" id="UP000189933">
    <property type="component" value="Unassembled WGS sequence"/>
</dbReference>
<organism evidence="6 7">
    <name type="scientific">Carboxydocella sporoproducens DSM 16521</name>
    <dbReference type="NCBI Taxonomy" id="1121270"/>
    <lineage>
        <taxon>Bacteria</taxon>
        <taxon>Bacillati</taxon>
        <taxon>Bacillota</taxon>
        <taxon>Clostridia</taxon>
        <taxon>Eubacteriales</taxon>
        <taxon>Clostridiales Family XVI. Incertae Sedis</taxon>
        <taxon>Carboxydocella</taxon>
    </lineage>
</organism>
<keyword evidence="4" id="KW-0067">ATP-binding</keyword>
<dbReference type="GO" id="GO:0005524">
    <property type="term" value="F:ATP binding"/>
    <property type="evidence" value="ECO:0007669"/>
    <property type="project" value="UniProtKB-KW"/>
</dbReference>
<evidence type="ECO:0000256" key="4">
    <source>
        <dbReference type="ARBA" id="ARBA00022840"/>
    </source>
</evidence>
<evidence type="ECO:0000256" key="1">
    <source>
        <dbReference type="ARBA" id="ARBA00022741"/>
    </source>
</evidence>
<evidence type="ECO:0000259" key="5">
    <source>
        <dbReference type="PROSITE" id="PS51217"/>
    </source>
</evidence>
<dbReference type="GO" id="GO:0004386">
    <property type="term" value="F:helicase activity"/>
    <property type="evidence" value="ECO:0007669"/>
    <property type="project" value="UniProtKB-KW"/>
</dbReference>
<feature type="domain" description="UvrD-like helicase C-terminal" evidence="5">
    <location>
        <begin position="252"/>
        <end position="537"/>
    </location>
</feature>
<dbReference type="RefSeq" id="WP_078664927.1">
    <property type="nucleotide sequence ID" value="NZ_FUXM01000006.1"/>
</dbReference>
<dbReference type="SUPFAM" id="SSF52540">
    <property type="entry name" value="P-loop containing nucleoside triphosphate hydrolases"/>
    <property type="match status" value="1"/>
</dbReference>
<keyword evidence="1" id="KW-0547">Nucleotide-binding</keyword>
<dbReference type="AlphaFoldDB" id="A0A1T4N8G7"/>
<evidence type="ECO:0000313" key="7">
    <source>
        <dbReference type="Proteomes" id="UP000189933"/>
    </source>
</evidence>
<evidence type="ECO:0000256" key="2">
    <source>
        <dbReference type="ARBA" id="ARBA00022801"/>
    </source>
</evidence>
<dbReference type="EMBL" id="FUXM01000006">
    <property type="protein sequence ID" value="SJZ75138.1"/>
    <property type="molecule type" value="Genomic_DNA"/>
</dbReference>